<keyword evidence="2" id="KW-0472">Membrane</keyword>
<evidence type="ECO:0000313" key="5">
    <source>
        <dbReference type="Proteomes" id="UP000521872"/>
    </source>
</evidence>
<feature type="chain" id="PRO_5034655530" description="Cupredoxin" evidence="3">
    <location>
        <begin position="20"/>
        <end position="378"/>
    </location>
</feature>
<dbReference type="SUPFAM" id="SSF49503">
    <property type="entry name" value="Cupredoxins"/>
    <property type="match status" value="2"/>
</dbReference>
<evidence type="ECO:0000256" key="1">
    <source>
        <dbReference type="SAM" id="MobiDB-lite"/>
    </source>
</evidence>
<proteinExistence type="predicted"/>
<comment type="caution">
    <text evidence="4">The sequence shown here is derived from an EMBL/GenBank/DDBJ whole genome shotgun (WGS) entry which is preliminary data.</text>
</comment>
<gene>
    <name evidence="4" type="ORF">D9613_009012</name>
</gene>
<protein>
    <recommendedName>
        <fullName evidence="6">Cupredoxin</fullName>
    </recommendedName>
</protein>
<keyword evidence="3" id="KW-0732">Signal</keyword>
<accession>A0A8H4VTS4</accession>
<keyword evidence="2" id="KW-0812">Transmembrane</keyword>
<dbReference type="Proteomes" id="UP000521872">
    <property type="component" value="Unassembled WGS sequence"/>
</dbReference>
<dbReference type="CDD" id="cd00920">
    <property type="entry name" value="Cupredoxin"/>
    <property type="match status" value="2"/>
</dbReference>
<dbReference type="InterPro" id="IPR052953">
    <property type="entry name" value="Ser-rich/MCO-related"/>
</dbReference>
<feature type="compositionally biased region" description="Gly residues" evidence="1">
    <location>
        <begin position="328"/>
        <end position="351"/>
    </location>
</feature>
<dbReference type="PANTHER" id="PTHR34883">
    <property type="entry name" value="SERINE-RICH PROTEIN, PUTATIVE-RELATED-RELATED"/>
    <property type="match status" value="1"/>
</dbReference>
<organism evidence="4 5">
    <name type="scientific">Agrocybe pediades</name>
    <dbReference type="NCBI Taxonomy" id="84607"/>
    <lineage>
        <taxon>Eukaryota</taxon>
        <taxon>Fungi</taxon>
        <taxon>Dikarya</taxon>
        <taxon>Basidiomycota</taxon>
        <taxon>Agaricomycotina</taxon>
        <taxon>Agaricomycetes</taxon>
        <taxon>Agaricomycetidae</taxon>
        <taxon>Agaricales</taxon>
        <taxon>Agaricineae</taxon>
        <taxon>Strophariaceae</taxon>
        <taxon>Agrocybe</taxon>
    </lineage>
</organism>
<dbReference type="AlphaFoldDB" id="A0A8H4VTS4"/>
<keyword evidence="5" id="KW-1185">Reference proteome</keyword>
<keyword evidence="2" id="KW-1133">Transmembrane helix</keyword>
<dbReference type="Gene3D" id="2.60.40.420">
    <property type="entry name" value="Cupredoxins - blue copper proteins"/>
    <property type="match status" value="2"/>
</dbReference>
<sequence length="378" mass="38637">MISSTLPLAALLGLPTVLGAVFNVTVAPQGKLVYEPEFVNAEPGDFIQFTFNPKAHTVTQSSFDTPCVPLPGGATTGFVPVEAGASPQPIRIFQVPEGNTPLWFYCGQVGHCGQGMVFAINPPADPSPKSFSAFKALAIAQNGTASANATSSSTPLTFSTPPPQSWAVATATVSQGSSTWTTTYTSYAGSLPPTPGPQVVDHKIEVGPDGSLIYNPASIQANVGDTVTFEFKAKNHTVTQSSFANPCSHLTLPDGSLGFASGFKPVDAGATEFPTFQIKINDTTPIWGYCGQTGHCGQGMVFAINAVESGPNNFAAFQTIAKNTASTSGGGNNSTGGSGNNTGNGGNGSGKPSGAISGRVTSVFAVTFAIVGVFLLSL</sequence>
<evidence type="ECO:0000313" key="4">
    <source>
        <dbReference type="EMBL" id="KAF4622258.1"/>
    </source>
</evidence>
<feature type="region of interest" description="Disordered" evidence="1">
    <location>
        <begin position="325"/>
        <end position="352"/>
    </location>
</feature>
<dbReference type="EMBL" id="JAACJL010000002">
    <property type="protein sequence ID" value="KAF4622258.1"/>
    <property type="molecule type" value="Genomic_DNA"/>
</dbReference>
<dbReference type="PANTHER" id="PTHR34883:SF15">
    <property type="entry name" value="EXTRACELLULAR SERINE-RICH PROTEIN"/>
    <property type="match status" value="1"/>
</dbReference>
<feature type="transmembrane region" description="Helical" evidence="2">
    <location>
        <begin position="356"/>
        <end position="376"/>
    </location>
</feature>
<name>A0A8H4VTS4_9AGAR</name>
<dbReference type="InterPro" id="IPR008972">
    <property type="entry name" value="Cupredoxin"/>
</dbReference>
<feature type="signal peptide" evidence="3">
    <location>
        <begin position="1"/>
        <end position="19"/>
    </location>
</feature>
<evidence type="ECO:0000256" key="2">
    <source>
        <dbReference type="SAM" id="Phobius"/>
    </source>
</evidence>
<reference evidence="4 5" key="1">
    <citation type="submission" date="2019-12" db="EMBL/GenBank/DDBJ databases">
        <authorList>
            <person name="Floudas D."/>
            <person name="Bentzer J."/>
            <person name="Ahren D."/>
            <person name="Johansson T."/>
            <person name="Persson P."/>
            <person name="Tunlid A."/>
        </authorList>
    </citation>
    <scope>NUCLEOTIDE SEQUENCE [LARGE SCALE GENOMIC DNA]</scope>
    <source>
        <strain evidence="4 5">CBS 102.39</strain>
    </source>
</reference>
<evidence type="ECO:0008006" key="6">
    <source>
        <dbReference type="Google" id="ProtNLM"/>
    </source>
</evidence>
<evidence type="ECO:0000256" key="3">
    <source>
        <dbReference type="SAM" id="SignalP"/>
    </source>
</evidence>